<dbReference type="PROSITE" id="PS50051">
    <property type="entry name" value="MCM_2"/>
    <property type="match status" value="1"/>
</dbReference>
<comment type="similarity">
    <text evidence="2 10">Belongs to the MCM family.</text>
</comment>
<evidence type="ECO:0000259" key="13">
    <source>
        <dbReference type="PROSITE" id="PS50051"/>
    </source>
</evidence>
<reference evidence="14 15" key="1">
    <citation type="submission" date="2016-04" db="EMBL/GenBank/DDBJ databases">
        <title>The genome of Intoshia linei affirms orthonectids as highly simplified spiralians.</title>
        <authorList>
            <person name="Mikhailov K.V."/>
            <person name="Slusarev G.S."/>
            <person name="Nikitin M.A."/>
            <person name="Logacheva M.D."/>
            <person name="Penin A."/>
            <person name="Aleoshin V."/>
            <person name="Panchin Y.V."/>
        </authorList>
    </citation>
    <scope>NUCLEOTIDE SEQUENCE [LARGE SCALE GENOMIC DNA]</scope>
    <source>
        <strain evidence="14">Intl2013</strain>
        <tissue evidence="14">Whole animal</tissue>
    </source>
</reference>
<dbReference type="PROSITE" id="PS00847">
    <property type="entry name" value="MCM_1"/>
    <property type="match status" value="1"/>
</dbReference>
<proteinExistence type="inferred from homology"/>
<feature type="domain" description="MCM C-terminal AAA(+) ATPase" evidence="13">
    <location>
        <begin position="290"/>
        <end position="496"/>
    </location>
</feature>
<dbReference type="Gene3D" id="3.40.50.300">
    <property type="entry name" value="P-loop containing nucleotide triphosphate hydrolases"/>
    <property type="match status" value="1"/>
</dbReference>
<dbReference type="SUPFAM" id="SSF52540">
    <property type="entry name" value="P-loop containing nucleoside triphosphate hydrolases"/>
    <property type="match status" value="1"/>
</dbReference>
<dbReference type="Pfam" id="PF17207">
    <property type="entry name" value="MCM_OB"/>
    <property type="match status" value="1"/>
</dbReference>
<evidence type="ECO:0000256" key="10">
    <source>
        <dbReference type="RuleBase" id="RU004070"/>
    </source>
</evidence>
<protein>
    <recommendedName>
        <fullName evidence="11">DNA replication licensing factor MCM3</fullName>
        <ecNumber evidence="11">3.6.4.12</ecNumber>
    </recommendedName>
</protein>
<evidence type="ECO:0000256" key="5">
    <source>
        <dbReference type="ARBA" id="ARBA00022801"/>
    </source>
</evidence>
<keyword evidence="6 11" id="KW-0347">Helicase</keyword>
<keyword evidence="8 10" id="KW-0238">DNA-binding</keyword>
<dbReference type="PRINTS" id="PR01657">
    <property type="entry name" value="MCMFAMILY"/>
</dbReference>
<dbReference type="PANTHER" id="PTHR11630:SF46">
    <property type="entry name" value="DNA REPLICATION LICENSING FACTOR MCM3-RELATED"/>
    <property type="match status" value="1"/>
</dbReference>
<feature type="region of interest" description="Disordered" evidence="12">
    <location>
        <begin position="663"/>
        <end position="696"/>
    </location>
</feature>
<dbReference type="GO" id="GO:0003697">
    <property type="term" value="F:single-stranded DNA binding"/>
    <property type="evidence" value="ECO:0007669"/>
    <property type="project" value="TreeGrafter"/>
</dbReference>
<dbReference type="PRINTS" id="PR01659">
    <property type="entry name" value="MCMPROTEIN3"/>
</dbReference>
<dbReference type="AlphaFoldDB" id="A0A177B540"/>
<evidence type="ECO:0000256" key="1">
    <source>
        <dbReference type="ARBA" id="ARBA00004123"/>
    </source>
</evidence>
<comment type="subunit">
    <text evidence="11">Component of the MCM2-7 complex.</text>
</comment>
<dbReference type="Pfam" id="PF23191">
    <property type="entry name" value="WHD_MCM3_C"/>
    <property type="match status" value="1"/>
</dbReference>
<keyword evidence="15" id="KW-1185">Reference proteome</keyword>
<dbReference type="Gene3D" id="2.40.50.140">
    <property type="entry name" value="Nucleic acid-binding proteins"/>
    <property type="match status" value="1"/>
</dbReference>
<evidence type="ECO:0000313" key="14">
    <source>
        <dbReference type="EMBL" id="OAF68524.1"/>
    </source>
</evidence>
<dbReference type="InterPro" id="IPR056575">
    <property type="entry name" value="WH_MCM3_C"/>
</dbReference>
<dbReference type="InterPro" id="IPR031327">
    <property type="entry name" value="MCM"/>
</dbReference>
<name>A0A177B540_9BILA</name>
<dbReference type="GO" id="GO:0042555">
    <property type="term" value="C:MCM complex"/>
    <property type="evidence" value="ECO:0007669"/>
    <property type="project" value="UniProtKB-UniRule"/>
</dbReference>
<keyword evidence="7 10" id="KW-0067">ATP-binding</keyword>
<dbReference type="EMBL" id="LWCA01000431">
    <property type="protein sequence ID" value="OAF68524.1"/>
    <property type="molecule type" value="Genomic_DNA"/>
</dbReference>
<evidence type="ECO:0000256" key="11">
    <source>
        <dbReference type="RuleBase" id="RU368061"/>
    </source>
</evidence>
<dbReference type="Gene3D" id="2.20.28.10">
    <property type="match status" value="1"/>
</dbReference>
<keyword evidence="4 10" id="KW-0547">Nucleotide-binding</keyword>
<keyword evidence="3 11" id="KW-0235">DNA replication</keyword>
<dbReference type="GO" id="GO:0005634">
    <property type="term" value="C:nucleus"/>
    <property type="evidence" value="ECO:0007669"/>
    <property type="project" value="UniProtKB-SubCell"/>
</dbReference>
<sequence length="762" mass="86021">MNQLLNDDNLRDIQREYFDFLDEAESGNYRQKILNLINDGKTRLTININDLRNKNPLRCKSLLEEGFDEMKAFENALKEMVTSIDENYAKTAVCLKIGLEGSFGNKHLNPRSIGSNFLGCIVCVEGIVIRSSFVYPKLFKSVHFCPATSKKMERLYSDLSSVDNYTSSNIYPTKDDQGNLLETEYGLSIYRDHQTFCIQEMPEDAPIGQLPRNIDVIADGDLVDKCKPGDRVLVVGLYRCLPSKKNAYTSTIFRSVVVANSIKPRSKESAPVFTPLDISKITKFSKRKHVFEELAKSIAPTIIGHDYIKKAVLCMLLNGVEKILPNNSRLRGDINILLIGDPSVAKSQILRYVLNVAPRAIATTGRGSSGVGLTAAITVDAETGQRRLEAGAMVLADRGIVCIDEFDKMSDINRTAIHEVMEQGKVNISKAGIHATLNARCNVLAAANPVYGKYDKYKSPMNNIGLQDSLLSRFDLLFIVLDENDEHVDSQIAEHVLRIHRYREPTERDGEVLSLGSGLQPLATCEFDNDEENDTLIYEKYNELLHGSQHKKNKIVTIDFLKKYLCIAKEMKPVMSDQVIKYLPDVYVSLRSEEALQKDENMARTQPITPRTFETLIRLATAHAKCRLSKLVELKDAEFAVEIIRFACFKKVLIKEKRRRRGNSAEVTDEEFESDTEMEIAPSKKSMRTEPKTMSIDGSKMDAFKSTLLSLYQEQNSQTVKMNELTNSLSDLHFSNEEIQIYLTKMSDDNKVMIADDVIYLI</sequence>
<dbReference type="InterPro" id="IPR001208">
    <property type="entry name" value="MCM_dom"/>
</dbReference>
<dbReference type="FunFam" id="3.40.50.300:FF:000501">
    <property type="entry name" value="DNA replication licensing factor MCM7"/>
    <property type="match status" value="1"/>
</dbReference>
<evidence type="ECO:0000256" key="7">
    <source>
        <dbReference type="ARBA" id="ARBA00022840"/>
    </source>
</evidence>
<dbReference type="GO" id="GO:0006271">
    <property type="term" value="P:DNA strand elongation involved in DNA replication"/>
    <property type="evidence" value="ECO:0007669"/>
    <property type="project" value="TreeGrafter"/>
</dbReference>
<dbReference type="Gene3D" id="3.30.1640.10">
    <property type="entry name" value="mini-chromosome maintenance (MCM) complex, chain A, domain 1"/>
    <property type="match status" value="1"/>
</dbReference>
<dbReference type="GO" id="GO:0005524">
    <property type="term" value="F:ATP binding"/>
    <property type="evidence" value="ECO:0007669"/>
    <property type="project" value="UniProtKB-UniRule"/>
</dbReference>
<keyword evidence="9 11" id="KW-0539">Nucleus</keyword>
<dbReference type="InterPro" id="IPR027925">
    <property type="entry name" value="MCM_N"/>
</dbReference>
<feature type="compositionally biased region" description="Acidic residues" evidence="12">
    <location>
        <begin position="667"/>
        <end position="678"/>
    </location>
</feature>
<dbReference type="SUPFAM" id="SSF50249">
    <property type="entry name" value="Nucleic acid-binding proteins"/>
    <property type="match status" value="1"/>
</dbReference>
<evidence type="ECO:0000256" key="6">
    <source>
        <dbReference type="ARBA" id="ARBA00022806"/>
    </source>
</evidence>
<keyword evidence="5 11" id="KW-0378">Hydrolase</keyword>
<organism evidence="14 15">
    <name type="scientific">Intoshia linei</name>
    <dbReference type="NCBI Taxonomy" id="1819745"/>
    <lineage>
        <taxon>Eukaryota</taxon>
        <taxon>Metazoa</taxon>
        <taxon>Spiralia</taxon>
        <taxon>Lophotrochozoa</taxon>
        <taxon>Mesozoa</taxon>
        <taxon>Orthonectida</taxon>
        <taxon>Rhopaluridae</taxon>
        <taxon>Intoshia</taxon>
    </lineage>
</organism>
<dbReference type="InterPro" id="IPR003593">
    <property type="entry name" value="AAA+_ATPase"/>
</dbReference>
<dbReference type="GO" id="GO:0000727">
    <property type="term" value="P:double-strand break repair via break-induced replication"/>
    <property type="evidence" value="ECO:0007669"/>
    <property type="project" value="TreeGrafter"/>
</dbReference>
<evidence type="ECO:0000256" key="4">
    <source>
        <dbReference type="ARBA" id="ARBA00022741"/>
    </source>
</evidence>
<dbReference type="InterPro" id="IPR027417">
    <property type="entry name" value="P-loop_NTPase"/>
</dbReference>
<dbReference type="OrthoDB" id="1882346at2759"/>
<evidence type="ECO:0000256" key="12">
    <source>
        <dbReference type="SAM" id="MobiDB-lite"/>
    </source>
</evidence>
<comment type="subcellular location">
    <subcellularLocation>
        <location evidence="1 11">Nucleus</location>
    </subcellularLocation>
</comment>
<dbReference type="InterPro" id="IPR033762">
    <property type="entry name" value="MCM_OB"/>
</dbReference>
<dbReference type="SMART" id="SM00350">
    <property type="entry name" value="MCM"/>
    <property type="match status" value="1"/>
</dbReference>
<dbReference type="InterPro" id="IPR008046">
    <property type="entry name" value="Mcm3"/>
</dbReference>
<evidence type="ECO:0000256" key="3">
    <source>
        <dbReference type="ARBA" id="ARBA00022705"/>
    </source>
</evidence>
<comment type="catalytic activity">
    <reaction evidence="11">
        <text>ATP + H2O = ADP + phosphate + H(+)</text>
        <dbReference type="Rhea" id="RHEA:13065"/>
        <dbReference type="ChEBI" id="CHEBI:15377"/>
        <dbReference type="ChEBI" id="CHEBI:15378"/>
        <dbReference type="ChEBI" id="CHEBI:30616"/>
        <dbReference type="ChEBI" id="CHEBI:43474"/>
        <dbReference type="ChEBI" id="CHEBI:456216"/>
        <dbReference type="EC" id="3.6.4.12"/>
    </reaction>
</comment>
<evidence type="ECO:0000256" key="8">
    <source>
        <dbReference type="ARBA" id="ARBA00023125"/>
    </source>
</evidence>
<dbReference type="GO" id="GO:1902975">
    <property type="term" value="P:mitotic DNA replication initiation"/>
    <property type="evidence" value="ECO:0007669"/>
    <property type="project" value="TreeGrafter"/>
</dbReference>
<dbReference type="Pfam" id="PF17855">
    <property type="entry name" value="MCM_lid"/>
    <property type="match status" value="1"/>
</dbReference>
<dbReference type="EC" id="3.6.4.12" evidence="11"/>
<dbReference type="GO" id="GO:0016887">
    <property type="term" value="F:ATP hydrolysis activity"/>
    <property type="evidence" value="ECO:0007669"/>
    <property type="project" value="RHEA"/>
</dbReference>
<dbReference type="PANTHER" id="PTHR11630">
    <property type="entry name" value="DNA REPLICATION LICENSING FACTOR MCM FAMILY MEMBER"/>
    <property type="match status" value="1"/>
</dbReference>
<dbReference type="Pfam" id="PF00493">
    <property type="entry name" value="MCM"/>
    <property type="match status" value="1"/>
</dbReference>
<dbReference type="GO" id="GO:0017116">
    <property type="term" value="F:single-stranded DNA helicase activity"/>
    <property type="evidence" value="ECO:0007669"/>
    <property type="project" value="TreeGrafter"/>
</dbReference>
<accession>A0A177B540</accession>
<gene>
    <name evidence="14" type="ORF">A3Q56_03772</name>
</gene>
<dbReference type="InterPro" id="IPR041562">
    <property type="entry name" value="MCM_lid"/>
</dbReference>
<evidence type="ECO:0000313" key="15">
    <source>
        <dbReference type="Proteomes" id="UP000078046"/>
    </source>
</evidence>
<evidence type="ECO:0000256" key="2">
    <source>
        <dbReference type="ARBA" id="ARBA00008010"/>
    </source>
</evidence>
<comment type="function">
    <text evidence="11">Acts as component of the MCM2-7 complex (MCM complex) which is the replicative helicase essential for 'once per cell cycle' DNA replication initiation and elongation in eukaryotic cells. The active ATPase sites in the MCM2-7 ring are formed through the interaction surfaces of two neighboring subunits such that a critical structure of a conserved arginine finger motif is provided in trans relative to the ATP-binding site of the Walker A box of the adjacent subunit. The six ATPase active sites, however, are likely to contribute differentially to the complex helicase activity.</text>
</comment>
<evidence type="ECO:0000256" key="9">
    <source>
        <dbReference type="ARBA" id="ARBA00023242"/>
    </source>
</evidence>
<dbReference type="Proteomes" id="UP000078046">
    <property type="component" value="Unassembled WGS sequence"/>
</dbReference>
<dbReference type="InterPro" id="IPR012340">
    <property type="entry name" value="NA-bd_OB-fold"/>
</dbReference>
<dbReference type="SMART" id="SM00382">
    <property type="entry name" value="AAA"/>
    <property type="match status" value="1"/>
</dbReference>
<comment type="caution">
    <text evidence="14">The sequence shown here is derived from an EMBL/GenBank/DDBJ whole genome shotgun (WGS) entry which is preliminary data.</text>
</comment>
<dbReference type="Pfam" id="PF14551">
    <property type="entry name" value="MCM_N"/>
    <property type="match status" value="1"/>
</dbReference>
<dbReference type="InterPro" id="IPR018525">
    <property type="entry name" value="MCM_CS"/>
</dbReference>